<evidence type="ECO:0000313" key="1">
    <source>
        <dbReference type="EMBL" id="KAF9064719.1"/>
    </source>
</evidence>
<sequence>MGRVDAEPIPESFTPDLHDLQYLKEQDYALAHYFLQPTTPGPIHACPHGKYLCIAASYHAVTVSWGLEDNSLAGPNKDARKGRKLRQFILPSHYVEPDSSPLQSRTNQIFAAIVNPVYAWAFTSLDRFGSSMIASSLSSSLVQIGMMSKIKHIKSLYLWNF</sequence>
<dbReference type="AlphaFoldDB" id="A0A9P5PK59"/>
<dbReference type="Proteomes" id="UP000772434">
    <property type="component" value="Unassembled WGS sequence"/>
</dbReference>
<dbReference type="OrthoDB" id="3040495at2759"/>
<gene>
    <name evidence="1" type="ORF">BDP27DRAFT_1367005</name>
</gene>
<reference evidence="1" key="1">
    <citation type="submission" date="2020-11" db="EMBL/GenBank/DDBJ databases">
        <authorList>
            <consortium name="DOE Joint Genome Institute"/>
            <person name="Ahrendt S."/>
            <person name="Riley R."/>
            <person name="Andreopoulos W."/>
            <person name="Labutti K."/>
            <person name="Pangilinan J."/>
            <person name="Ruiz-Duenas F.J."/>
            <person name="Barrasa J.M."/>
            <person name="Sanchez-Garcia M."/>
            <person name="Camarero S."/>
            <person name="Miyauchi S."/>
            <person name="Serrano A."/>
            <person name="Linde D."/>
            <person name="Babiker R."/>
            <person name="Drula E."/>
            <person name="Ayuso-Fernandez I."/>
            <person name="Pacheco R."/>
            <person name="Padilla G."/>
            <person name="Ferreira P."/>
            <person name="Barriuso J."/>
            <person name="Kellner H."/>
            <person name="Castanera R."/>
            <person name="Alfaro M."/>
            <person name="Ramirez L."/>
            <person name="Pisabarro A.G."/>
            <person name="Kuo A."/>
            <person name="Tritt A."/>
            <person name="Lipzen A."/>
            <person name="He G."/>
            <person name="Yan M."/>
            <person name="Ng V."/>
            <person name="Cullen D."/>
            <person name="Martin F."/>
            <person name="Rosso M.-N."/>
            <person name="Henrissat B."/>
            <person name="Hibbett D."/>
            <person name="Martinez A.T."/>
            <person name="Grigoriev I.V."/>
        </authorList>
    </citation>
    <scope>NUCLEOTIDE SEQUENCE</scope>
    <source>
        <strain evidence="1">AH 40177</strain>
    </source>
</reference>
<name>A0A9P5PK59_9AGAR</name>
<comment type="caution">
    <text evidence="1">The sequence shown here is derived from an EMBL/GenBank/DDBJ whole genome shotgun (WGS) entry which is preliminary data.</text>
</comment>
<keyword evidence="2" id="KW-1185">Reference proteome</keyword>
<proteinExistence type="predicted"/>
<accession>A0A9P5PK59</accession>
<evidence type="ECO:0000313" key="2">
    <source>
        <dbReference type="Proteomes" id="UP000772434"/>
    </source>
</evidence>
<organism evidence="1 2">
    <name type="scientific">Rhodocollybia butyracea</name>
    <dbReference type="NCBI Taxonomy" id="206335"/>
    <lineage>
        <taxon>Eukaryota</taxon>
        <taxon>Fungi</taxon>
        <taxon>Dikarya</taxon>
        <taxon>Basidiomycota</taxon>
        <taxon>Agaricomycotina</taxon>
        <taxon>Agaricomycetes</taxon>
        <taxon>Agaricomycetidae</taxon>
        <taxon>Agaricales</taxon>
        <taxon>Marasmiineae</taxon>
        <taxon>Omphalotaceae</taxon>
        <taxon>Rhodocollybia</taxon>
    </lineage>
</organism>
<protein>
    <submittedName>
        <fullName evidence="1">Uncharacterized protein</fullName>
    </submittedName>
</protein>
<dbReference type="EMBL" id="JADNRY010000117">
    <property type="protein sequence ID" value="KAF9064719.1"/>
    <property type="molecule type" value="Genomic_DNA"/>
</dbReference>